<organism evidence="1 2">
    <name type="scientific">Caerostris extrusa</name>
    <name type="common">Bark spider</name>
    <name type="synonym">Caerostris bankana</name>
    <dbReference type="NCBI Taxonomy" id="172846"/>
    <lineage>
        <taxon>Eukaryota</taxon>
        <taxon>Metazoa</taxon>
        <taxon>Ecdysozoa</taxon>
        <taxon>Arthropoda</taxon>
        <taxon>Chelicerata</taxon>
        <taxon>Arachnida</taxon>
        <taxon>Araneae</taxon>
        <taxon>Araneomorphae</taxon>
        <taxon>Entelegynae</taxon>
        <taxon>Araneoidea</taxon>
        <taxon>Araneidae</taxon>
        <taxon>Caerostris</taxon>
    </lineage>
</organism>
<accession>A0AAV4SYW8</accession>
<name>A0AAV4SYW8_CAEEX</name>
<evidence type="ECO:0000313" key="1">
    <source>
        <dbReference type="EMBL" id="GIY38579.1"/>
    </source>
</evidence>
<dbReference type="AlphaFoldDB" id="A0AAV4SYW8"/>
<proteinExistence type="predicted"/>
<gene>
    <name evidence="1" type="ORF">CEXT_290361</name>
</gene>
<reference evidence="1 2" key="1">
    <citation type="submission" date="2021-06" db="EMBL/GenBank/DDBJ databases">
        <title>Caerostris extrusa draft genome.</title>
        <authorList>
            <person name="Kono N."/>
            <person name="Arakawa K."/>
        </authorList>
    </citation>
    <scope>NUCLEOTIDE SEQUENCE [LARGE SCALE GENOMIC DNA]</scope>
</reference>
<keyword evidence="2" id="KW-1185">Reference proteome</keyword>
<dbReference type="Proteomes" id="UP001054945">
    <property type="component" value="Unassembled WGS sequence"/>
</dbReference>
<sequence length="89" mass="9858">MVCQAYSQSPSSLFGFQEMIATNTTNGIESTLLHTSPGTISLDHELVDYFPSFKVDKHAPYTYTSVDWLLGCFLKFFLASIQAKTPSNA</sequence>
<dbReference type="EMBL" id="BPLR01010325">
    <property type="protein sequence ID" value="GIY38579.1"/>
    <property type="molecule type" value="Genomic_DNA"/>
</dbReference>
<comment type="caution">
    <text evidence="1">The sequence shown here is derived from an EMBL/GenBank/DDBJ whole genome shotgun (WGS) entry which is preliminary data.</text>
</comment>
<protein>
    <submittedName>
        <fullName evidence="1">Uncharacterized protein</fullName>
    </submittedName>
</protein>
<evidence type="ECO:0000313" key="2">
    <source>
        <dbReference type="Proteomes" id="UP001054945"/>
    </source>
</evidence>